<dbReference type="PANTHER" id="PTHR43877:SF2">
    <property type="entry name" value="AMINOALKYLPHOSPHONATE N-ACETYLTRANSFERASE-RELATED"/>
    <property type="match status" value="1"/>
</dbReference>
<gene>
    <name evidence="4" type="ORF">FOE78_00735</name>
</gene>
<dbReference type="Proteomes" id="UP000319263">
    <property type="component" value="Chromosome"/>
</dbReference>
<evidence type="ECO:0000256" key="1">
    <source>
        <dbReference type="ARBA" id="ARBA00022679"/>
    </source>
</evidence>
<dbReference type="InterPro" id="IPR000182">
    <property type="entry name" value="GNAT_dom"/>
</dbReference>
<accession>A0A516PU16</accession>
<dbReference type="Pfam" id="PF00583">
    <property type="entry name" value="Acetyltransf_1"/>
    <property type="match status" value="1"/>
</dbReference>
<dbReference type="Gene3D" id="3.40.630.30">
    <property type="match status" value="1"/>
</dbReference>
<sequence>MTVTNHDIAITDFGRDPDPAAVLDFLTEWVAGSNGVAEQHVADHADGAGTTLTARLDGTVVGLVTLRWTSNNPDFAAHNIPLVHQLMVVPGHRRTGIGTALLDAAERLAADRGRTTVGITVGLFDQYGPAQRLYAKRGYVPDGKGACRARTPLCEGEIVTVDHSLILWLTKDLKQLPSNRNRGEVGVR</sequence>
<dbReference type="AlphaFoldDB" id="A0A516PU16"/>
<dbReference type="KEGG" id="mik:FOE78_00735"/>
<evidence type="ECO:0000313" key="4">
    <source>
        <dbReference type="EMBL" id="QDP94639.1"/>
    </source>
</evidence>
<evidence type="ECO:0000256" key="2">
    <source>
        <dbReference type="ARBA" id="ARBA00023315"/>
    </source>
</evidence>
<organism evidence="4 5">
    <name type="scientific">Microlunatus elymi</name>
    <dbReference type="NCBI Taxonomy" id="2596828"/>
    <lineage>
        <taxon>Bacteria</taxon>
        <taxon>Bacillati</taxon>
        <taxon>Actinomycetota</taxon>
        <taxon>Actinomycetes</taxon>
        <taxon>Propionibacteriales</taxon>
        <taxon>Propionibacteriaceae</taxon>
        <taxon>Microlunatus</taxon>
    </lineage>
</organism>
<protein>
    <submittedName>
        <fullName evidence="4">GNAT family N-acetyltransferase</fullName>
    </submittedName>
</protein>
<dbReference type="PROSITE" id="PS51186">
    <property type="entry name" value="GNAT"/>
    <property type="match status" value="1"/>
</dbReference>
<dbReference type="InterPro" id="IPR016181">
    <property type="entry name" value="Acyl_CoA_acyltransferase"/>
</dbReference>
<name>A0A516PU16_9ACTN</name>
<dbReference type="CDD" id="cd04301">
    <property type="entry name" value="NAT_SF"/>
    <property type="match status" value="1"/>
</dbReference>
<keyword evidence="5" id="KW-1185">Reference proteome</keyword>
<dbReference type="SUPFAM" id="SSF55729">
    <property type="entry name" value="Acyl-CoA N-acyltransferases (Nat)"/>
    <property type="match status" value="1"/>
</dbReference>
<dbReference type="EMBL" id="CP041692">
    <property type="protein sequence ID" value="QDP94639.1"/>
    <property type="molecule type" value="Genomic_DNA"/>
</dbReference>
<proteinExistence type="predicted"/>
<dbReference type="InterPro" id="IPR050832">
    <property type="entry name" value="Bact_Acetyltransf"/>
</dbReference>
<dbReference type="GO" id="GO:0016747">
    <property type="term" value="F:acyltransferase activity, transferring groups other than amino-acyl groups"/>
    <property type="evidence" value="ECO:0007669"/>
    <property type="project" value="InterPro"/>
</dbReference>
<reference evidence="4 5" key="1">
    <citation type="submission" date="2019-07" db="EMBL/GenBank/DDBJ databases">
        <title>Microlunatus dokdonensis sp. nov. isolated from the rhizospheric soil of the wild plant Elymus tsukushiensis.</title>
        <authorList>
            <person name="Ghim S.-Y."/>
            <person name="Hwang Y.-J."/>
            <person name="Son J.-S."/>
            <person name="Shin J.-H."/>
        </authorList>
    </citation>
    <scope>NUCLEOTIDE SEQUENCE [LARGE SCALE GENOMIC DNA]</scope>
    <source>
        <strain evidence="4 5">KUDC0627</strain>
    </source>
</reference>
<keyword evidence="1 4" id="KW-0808">Transferase</keyword>
<evidence type="ECO:0000259" key="3">
    <source>
        <dbReference type="PROSITE" id="PS51186"/>
    </source>
</evidence>
<dbReference type="OrthoDB" id="9805924at2"/>
<feature type="domain" description="N-acetyltransferase" evidence="3">
    <location>
        <begin position="8"/>
        <end position="172"/>
    </location>
</feature>
<evidence type="ECO:0000313" key="5">
    <source>
        <dbReference type="Proteomes" id="UP000319263"/>
    </source>
</evidence>
<dbReference type="PANTHER" id="PTHR43877">
    <property type="entry name" value="AMINOALKYLPHOSPHONATE N-ACETYLTRANSFERASE-RELATED-RELATED"/>
    <property type="match status" value="1"/>
</dbReference>
<keyword evidence="2" id="KW-0012">Acyltransferase</keyword>